<dbReference type="Proteomes" id="UP001321543">
    <property type="component" value="Chromosome"/>
</dbReference>
<accession>A0ABM8FVB0</accession>
<keyword evidence="2" id="KW-1185">Reference proteome</keyword>
<reference evidence="2" key="1">
    <citation type="journal article" date="2019" name="Int. J. Syst. Evol. Microbiol.">
        <title>The Global Catalogue of Microorganisms (GCM) 10K type strain sequencing project: providing services to taxonomists for standard genome sequencing and annotation.</title>
        <authorList>
            <consortium name="The Broad Institute Genomics Platform"/>
            <consortium name="The Broad Institute Genome Sequencing Center for Infectious Disease"/>
            <person name="Wu L."/>
            <person name="Ma J."/>
        </authorList>
    </citation>
    <scope>NUCLEOTIDE SEQUENCE [LARGE SCALE GENOMIC DNA]</scope>
    <source>
        <strain evidence="2">NBRC 106310</strain>
    </source>
</reference>
<name>A0ABM8FVB0_9MICO</name>
<evidence type="ECO:0000313" key="2">
    <source>
        <dbReference type="Proteomes" id="UP001321543"/>
    </source>
</evidence>
<protein>
    <submittedName>
        <fullName evidence="1">Uncharacterized protein</fullName>
    </submittedName>
</protein>
<evidence type="ECO:0000313" key="1">
    <source>
        <dbReference type="EMBL" id="BDZ39626.1"/>
    </source>
</evidence>
<dbReference type="EMBL" id="AP027728">
    <property type="protein sequence ID" value="BDZ39626.1"/>
    <property type="molecule type" value="Genomic_DNA"/>
</dbReference>
<proteinExistence type="predicted"/>
<gene>
    <name evidence="1" type="ORF">GCM10025863_22400</name>
</gene>
<dbReference type="RefSeq" id="WP_286299887.1">
    <property type="nucleotide sequence ID" value="NZ_AP027728.1"/>
</dbReference>
<organism evidence="1 2">
    <name type="scientific">Microbacterium suwonense</name>
    <dbReference type="NCBI Taxonomy" id="683047"/>
    <lineage>
        <taxon>Bacteria</taxon>
        <taxon>Bacillati</taxon>
        <taxon>Actinomycetota</taxon>
        <taxon>Actinomycetes</taxon>
        <taxon>Micrococcales</taxon>
        <taxon>Microbacteriaceae</taxon>
        <taxon>Microbacterium</taxon>
    </lineage>
</organism>
<sequence length="202" mass="20743">MTGTASWNGIVLPFDSLVLLASSAQGVAAIRNYGIAVGDFAGEFSELVDRLQRVGSEEAAVQLAVSRAIASDAMRADAWLSVRSEDGAVPPAIVLTAGDSVTVAVLHGAVVEYVAGGADLLADLVRGAADAGADPALRITVFDEDAPIADLRIVSGSVDVRSPDPERLERIRTAAESGLGQLVRTVMSESRSASAAVTGVDR</sequence>